<dbReference type="CDD" id="cd03444">
    <property type="entry name" value="Thioesterase_II_repeat1"/>
    <property type="match status" value="1"/>
</dbReference>
<evidence type="ECO:0000256" key="5">
    <source>
        <dbReference type="ARBA" id="ARBA00038894"/>
    </source>
</evidence>
<dbReference type="PANTHER" id="PTHR11066">
    <property type="entry name" value="ACYL-COA THIOESTERASE"/>
    <property type="match status" value="1"/>
</dbReference>
<organism evidence="11 12">
    <name type="scientific">Aequoribacter fuscus</name>
    <dbReference type="NCBI Taxonomy" id="2518989"/>
    <lineage>
        <taxon>Bacteria</taxon>
        <taxon>Pseudomonadati</taxon>
        <taxon>Pseudomonadota</taxon>
        <taxon>Gammaproteobacteria</taxon>
        <taxon>Cellvibrionales</taxon>
        <taxon>Halieaceae</taxon>
        <taxon>Aequoribacter</taxon>
    </lineage>
</organism>
<dbReference type="PANTHER" id="PTHR11066:SF34">
    <property type="entry name" value="ACYL-COENZYME A THIOESTERASE 8"/>
    <property type="match status" value="1"/>
</dbReference>
<dbReference type="CDD" id="cd03445">
    <property type="entry name" value="Thioesterase_II_repeat2"/>
    <property type="match status" value="1"/>
</dbReference>
<name>F3L2P3_9GAMM</name>
<evidence type="ECO:0000256" key="1">
    <source>
        <dbReference type="ARBA" id="ARBA00006538"/>
    </source>
</evidence>
<evidence type="ECO:0000256" key="2">
    <source>
        <dbReference type="ARBA" id="ARBA00011881"/>
    </source>
</evidence>
<dbReference type="RefSeq" id="WP_009576050.1">
    <property type="nucleotide sequence ID" value="NZ_AEIG01000055.1"/>
</dbReference>
<evidence type="ECO:0000256" key="7">
    <source>
        <dbReference type="ARBA" id="ARBA00071120"/>
    </source>
</evidence>
<dbReference type="STRING" id="2518989.IMCC3088_1817"/>
<dbReference type="FunFam" id="2.40.160.210:FF:000001">
    <property type="entry name" value="Acyl-CoA thioesterase II"/>
    <property type="match status" value="1"/>
</dbReference>
<feature type="domain" description="Acyl-CoA thioesterase 2 C-terminal" evidence="9">
    <location>
        <begin position="151"/>
        <end position="274"/>
    </location>
</feature>
<dbReference type="GO" id="GO:0006637">
    <property type="term" value="P:acyl-CoA metabolic process"/>
    <property type="evidence" value="ECO:0007669"/>
    <property type="project" value="InterPro"/>
</dbReference>
<dbReference type="SUPFAM" id="SSF54637">
    <property type="entry name" value="Thioesterase/thiol ester dehydrase-isomerase"/>
    <property type="match status" value="2"/>
</dbReference>
<evidence type="ECO:0000313" key="11">
    <source>
        <dbReference type="EMBL" id="EGG29361.1"/>
    </source>
</evidence>
<keyword evidence="12" id="KW-1185">Reference proteome</keyword>
<dbReference type="eggNOG" id="COG1946">
    <property type="taxonomic scope" value="Bacteria"/>
</dbReference>
<dbReference type="Gene3D" id="2.40.160.210">
    <property type="entry name" value="Acyl-CoA thioesterase, double hotdog domain"/>
    <property type="match status" value="1"/>
</dbReference>
<proteinExistence type="inferred from homology"/>
<dbReference type="InterPro" id="IPR049449">
    <property type="entry name" value="TesB_ACOT8-like_N"/>
</dbReference>
<feature type="domain" description="Acyl-CoA thioesterase-like N-terminal HotDog" evidence="10">
    <location>
        <begin position="30"/>
        <end position="106"/>
    </location>
</feature>
<evidence type="ECO:0000259" key="10">
    <source>
        <dbReference type="Pfam" id="PF13622"/>
    </source>
</evidence>
<accession>F3L2P3</accession>
<dbReference type="InterPro" id="IPR029069">
    <property type="entry name" value="HotDog_dom_sf"/>
</dbReference>
<keyword evidence="4" id="KW-0443">Lipid metabolism</keyword>
<gene>
    <name evidence="11" type="ORF">IMCC3088_1817</name>
</gene>
<dbReference type="AlphaFoldDB" id="F3L2P3"/>
<dbReference type="InterPro" id="IPR042171">
    <property type="entry name" value="Acyl-CoA_hotdog"/>
</dbReference>
<dbReference type="GO" id="GO:0009062">
    <property type="term" value="P:fatty acid catabolic process"/>
    <property type="evidence" value="ECO:0007669"/>
    <property type="project" value="TreeGrafter"/>
</dbReference>
<evidence type="ECO:0000256" key="6">
    <source>
        <dbReference type="ARBA" id="ARBA00050943"/>
    </source>
</evidence>
<comment type="caution">
    <text evidence="11">The sequence shown here is derived from an EMBL/GenBank/DDBJ whole genome shotgun (WGS) entry which is preliminary data.</text>
</comment>
<dbReference type="InterPro" id="IPR025652">
    <property type="entry name" value="TesB_C"/>
</dbReference>
<comment type="catalytic activity">
    <reaction evidence="6">
        <text>a fatty acyl-CoA + H2O = a fatty acid + CoA + H(+)</text>
        <dbReference type="Rhea" id="RHEA:16781"/>
        <dbReference type="ChEBI" id="CHEBI:15377"/>
        <dbReference type="ChEBI" id="CHEBI:15378"/>
        <dbReference type="ChEBI" id="CHEBI:28868"/>
        <dbReference type="ChEBI" id="CHEBI:57287"/>
        <dbReference type="ChEBI" id="CHEBI:77636"/>
        <dbReference type="EC" id="3.1.2.20"/>
    </reaction>
    <physiologicalReaction direction="left-to-right" evidence="6">
        <dbReference type="Rhea" id="RHEA:16782"/>
    </physiologicalReaction>
</comment>
<evidence type="ECO:0000259" key="9">
    <source>
        <dbReference type="Pfam" id="PF02551"/>
    </source>
</evidence>
<reference evidence="11 12" key="1">
    <citation type="journal article" date="2011" name="J. Bacteriol.">
        <title>Genome sequence of strain IMCC3088, a proteorhodopsin-containing marine bacterium belonging to the OM60/NOR5 clade.</title>
        <authorList>
            <person name="Jang Y."/>
            <person name="Oh H.M."/>
            <person name="Kang I."/>
            <person name="Lee K."/>
            <person name="Yang S.J."/>
            <person name="Cho J.C."/>
        </authorList>
    </citation>
    <scope>NUCLEOTIDE SEQUENCE [LARGE SCALE GENOMIC DNA]</scope>
    <source>
        <strain evidence="11 12">IMCC3088</strain>
    </source>
</reference>
<dbReference type="InterPro" id="IPR003703">
    <property type="entry name" value="Acyl_CoA_thio"/>
</dbReference>
<dbReference type="EMBL" id="AEIG01000055">
    <property type="protein sequence ID" value="EGG29361.1"/>
    <property type="molecule type" value="Genomic_DNA"/>
</dbReference>
<evidence type="ECO:0000313" key="12">
    <source>
        <dbReference type="Proteomes" id="UP000005615"/>
    </source>
</evidence>
<protein>
    <recommendedName>
        <fullName evidence="7">Acyl-CoA thioesterase 2</fullName>
        <ecNumber evidence="5">3.1.2.20</ecNumber>
    </recommendedName>
    <alternativeName>
        <fullName evidence="8">Thioesterase II</fullName>
    </alternativeName>
</protein>
<dbReference type="EC" id="3.1.2.20" evidence="5"/>
<dbReference type="Pfam" id="PF13622">
    <property type="entry name" value="4HBT_3"/>
    <property type="match status" value="1"/>
</dbReference>
<dbReference type="Proteomes" id="UP000005615">
    <property type="component" value="Unassembled WGS sequence"/>
</dbReference>
<comment type="similarity">
    <text evidence="1">Belongs to the C/M/P thioester hydrolase family.</text>
</comment>
<sequence length="284" mass="32555">MDIDKLIDYLNVEQIDKYVFVGQSPAKPSRIFGGQVLAQCLNAAGRTVDEDRPAHSLHAYFLRPGNPNKQILFEVDPIRDGGSFTTRRIIAKQDGIPIFNMSASFHKMEEGFEHQMPMPPAPEPETVETDEEYWEKHAERLSNVLRPPNHFPVERRNVHRRDYLNPQPMDPHQQFWFRVQKELPDDHRLHQVLLAYISDYGLLGTAMYPHPVSPAQDDVQAASLDHGLWFHRPFRVDDFVLADQDSPSAFGNRGFSRGSFYNRDGVLIASSVQESLARVRPKKA</sequence>
<dbReference type="GO" id="GO:0047617">
    <property type="term" value="F:fatty acyl-CoA hydrolase activity"/>
    <property type="evidence" value="ECO:0007669"/>
    <property type="project" value="UniProtKB-EC"/>
</dbReference>
<keyword evidence="3" id="KW-0378">Hydrolase</keyword>
<evidence type="ECO:0000256" key="8">
    <source>
        <dbReference type="ARBA" id="ARBA00079653"/>
    </source>
</evidence>
<comment type="subunit">
    <text evidence="2">Homotetramer.</text>
</comment>
<evidence type="ECO:0000256" key="3">
    <source>
        <dbReference type="ARBA" id="ARBA00022801"/>
    </source>
</evidence>
<evidence type="ECO:0000256" key="4">
    <source>
        <dbReference type="ARBA" id="ARBA00023098"/>
    </source>
</evidence>
<dbReference type="OrthoDB" id="9781019at2"/>
<dbReference type="Pfam" id="PF02551">
    <property type="entry name" value="Acyl_CoA_thio"/>
    <property type="match status" value="1"/>
</dbReference>